<feature type="domain" description="Histidine kinase" evidence="15">
    <location>
        <begin position="1046"/>
        <end position="1267"/>
    </location>
</feature>
<dbReference type="SUPFAM" id="SSF55785">
    <property type="entry name" value="PYP-like sensor domain (PAS domain)"/>
    <property type="match status" value="1"/>
</dbReference>
<dbReference type="SUPFAM" id="SSF47226">
    <property type="entry name" value="Histidine-containing phosphotransfer domain, HPT domain"/>
    <property type="match status" value="1"/>
</dbReference>
<dbReference type="EMBL" id="PKUN01000021">
    <property type="protein sequence ID" value="PLX61093.1"/>
    <property type="molecule type" value="Genomic_DNA"/>
</dbReference>
<evidence type="ECO:0000256" key="13">
    <source>
        <dbReference type="PROSITE-ProRule" id="PRU00110"/>
    </source>
</evidence>
<dbReference type="InterPro" id="IPR029016">
    <property type="entry name" value="GAF-like_dom_sf"/>
</dbReference>
<comment type="subcellular location">
    <subcellularLocation>
        <location evidence="2">Membrane</location>
    </subcellularLocation>
</comment>
<dbReference type="InterPro" id="IPR000700">
    <property type="entry name" value="PAS-assoc_C"/>
</dbReference>
<dbReference type="SMART" id="SM00091">
    <property type="entry name" value="PAS"/>
    <property type="match status" value="1"/>
</dbReference>
<evidence type="ECO:0000256" key="1">
    <source>
        <dbReference type="ARBA" id="ARBA00000085"/>
    </source>
</evidence>
<dbReference type="SUPFAM" id="SSF55874">
    <property type="entry name" value="ATPase domain of HSP90 chaperone/DNA topoisomerase II/histidine kinase"/>
    <property type="match status" value="1"/>
</dbReference>
<feature type="modified residue" description="Phosphohistidine" evidence="13">
    <location>
        <position position="1479"/>
    </location>
</feature>
<dbReference type="Pfam" id="PF00072">
    <property type="entry name" value="Response_reg"/>
    <property type="match status" value="1"/>
</dbReference>
<evidence type="ECO:0000256" key="6">
    <source>
        <dbReference type="ARBA" id="ARBA00022692"/>
    </source>
</evidence>
<dbReference type="Gene3D" id="3.30.450.40">
    <property type="match status" value="1"/>
</dbReference>
<evidence type="ECO:0000256" key="5">
    <source>
        <dbReference type="ARBA" id="ARBA00022679"/>
    </source>
</evidence>
<dbReference type="InterPro" id="IPR000014">
    <property type="entry name" value="PAS"/>
</dbReference>
<dbReference type="Pfam" id="PF13426">
    <property type="entry name" value="PAS_9"/>
    <property type="match status" value="1"/>
</dbReference>
<dbReference type="InterPro" id="IPR011990">
    <property type="entry name" value="TPR-like_helical_dom_sf"/>
</dbReference>
<feature type="domain" description="HPt" evidence="19">
    <location>
        <begin position="1440"/>
        <end position="1537"/>
    </location>
</feature>
<keyword evidence="4 14" id="KW-0597">Phosphoprotein</keyword>
<evidence type="ECO:0000256" key="12">
    <source>
        <dbReference type="ARBA" id="ARBA00023136"/>
    </source>
</evidence>
<dbReference type="RefSeq" id="WP_273439656.1">
    <property type="nucleotide sequence ID" value="NZ_PKUN01000021.1"/>
</dbReference>
<dbReference type="Pfam" id="PF00512">
    <property type="entry name" value="HisKA"/>
    <property type="match status" value="1"/>
</dbReference>
<dbReference type="FunFam" id="1.10.287.130:FF:000004">
    <property type="entry name" value="Ethylene receptor 1"/>
    <property type="match status" value="1"/>
</dbReference>
<dbReference type="GO" id="GO:0000155">
    <property type="term" value="F:phosphorelay sensor kinase activity"/>
    <property type="evidence" value="ECO:0007669"/>
    <property type="project" value="InterPro"/>
</dbReference>
<dbReference type="SUPFAM" id="SSF48452">
    <property type="entry name" value="TPR-like"/>
    <property type="match status" value="1"/>
</dbReference>
<keyword evidence="6" id="KW-0812">Transmembrane</keyword>
<protein>
    <recommendedName>
        <fullName evidence="3">histidine kinase</fullName>
        <ecNumber evidence="3">2.7.13.3</ecNumber>
    </recommendedName>
</protein>
<dbReference type="CDD" id="cd17546">
    <property type="entry name" value="REC_hyHK_CKI1_RcsC-like"/>
    <property type="match status" value="1"/>
</dbReference>
<keyword evidence="7" id="KW-0547">Nucleotide-binding</keyword>
<dbReference type="STRING" id="1111735.GCA_000428045_00631"/>
<dbReference type="CDD" id="cd00082">
    <property type="entry name" value="HisKA"/>
    <property type="match status" value="1"/>
</dbReference>
<dbReference type="InterPro" id="IPR008207">
    <property type="entry name" value="Sig_transdc_His_kin_Hpt_dom"/>
</dbReference>
<dbReference type="SMART" id="SM00388">
    <property type="entry name" value="HisKA"/>
    <property type="match status" value="1"/>
</dbReference>
<keyword evidence="12" id="KW-0472">Membrane</keyword>
<evidence type="ECO:0000256" key="4">
    <source>
        <dbReference type="ARBA" id="ARBA00022553"/>
    </source>
</evidence>
<name>A0A2N6CV98_9GAMM</name>
<dbReference type="InterPro" id="IPR036890">
    <property type="entry name" value="HATPase_C_sf"/>
</dbReference>
<evidence type="ECO:0000256" key="14">
    <source>
        <dbReference type="PROSITE-ProRule" id="PRU00169"/>
    </source>
</evidence>
<dbReference type="InterPro" id="IPR003018">
    <property type="entry name" value="GAF"/>
</dbReference>
<dbReference type="Gene3D" id="3.40.50.2300">
    <property type="match status" value="1"/>
</dbReference>
<evidence type="ECO:0000256" key="2">
    <source>
        <dbReference type="ARBA" id="ARBA00004370"/>
    </source>
</evidence>
<dbReference type="Gene3D" id="1.10.287.130">
    <property type="match status" value="1"/>
</dbReference>
<dbReference type="Gene3D" id="1.20.120.160">
    <property type="entry name" value="HPT domain"/>
    <property type="match status" value="1"/>
</dbReference>
<dbReference type="InterPro" id="IPR005467">
    <property type="entry name" value="His_kinase_dom"/>
</dbReference>
<dbReference type="Proteomes" id="UP000235015">
    <property type="component" value="Unassembled WGS sequence"/>
</dbReference>
<dbReference type="PROSITE" id="PS50112">
    <property type="entry name" value="PAS"/>
    <property type="match status" value="1"/>
</dbReference>
<keyword evidence="5" id="KW-0808">Transferase</keyword>
<dbReference type="Pfam" id="PF01590">
    <property type="entry name" value="GAF"/>
    <property type="match status" value="1"/>
</dbReference>
<dbReference type="NCBIfam" id="TIGR00229">
    <property type="entry name" value="sensory_box"/>
    <property type="match status" value="1"/>
</dbReference>
<dbReference type="InterPro" id="IPR036097">
    <property type="entry name" value="HisK_dim/P_sf"/>
</dbReference>
<dbReference type="SUPFAM" id="SSF52172">
    <property type="entry name" value="CheY-like"/>
    <property type="match status" value="1"/>
</dbReference>
<dbReference type="Gene3D" id="3.30.450.20">
    <property type="entry name" value="PAS domain"/>
    <property type="match status" value="1"/>
</dbReference>
<dbReference type="PROSITE" id="PS50113">
    <property type="entry name" value="PAC"/>
    <property type="match status" value="1"/>
</dbReference>
<evidence type="ECO:0000259" key="18">
    <source>
        <dbReference type="PROSITE" id="PS50113"/>
    </source>
</evidence>
<keyword evidence="11" id="KW-0902">Two-component regulatory system</keyword>
<keyword evidence="8" id="KW-0418">Kinase</keyword>
<dbReference type="SMART" id="SM00387">
    <property type="entry name" value="HATPase_c"/>
    <property type="match status" value="1"/>
</dbReference>
<dbReference type="PRINTS" id="PR00344">
    <property type="entry name" value="BCTRLSENSOR"/>
</dbReference>
<evidence type="ECO:0000259" key="16">
    <source>
        <dbReference type="PROSITE" id="PS50110"/>
    </source>
</evidence>
<comment type="caution">
    <text evidence="20">The sequence shown here is derived from an EMBL/GenBank/DDBJ whole genome shotgun (WGS) entry which is preliminary data.</text>
</comment>
<gene>
    <name evidence="20" type="ORF">C0630_11865</name>
</gene>
<keyword evidence="9" id="KW-0067">ATP-binding</keyword>
<dbReference type="InterPro" id="IPR035965">
    <property type="entry name" value="PAS-like_dom_sf"/>
</dbReference>
<evidence type="ECO:0000256" key="9">
    <source>
        <dbReference type="ARBA" id="ARBA00022840"/>
    </source>
</evidence>
<feature type="domain" description="PAC" evidence="18">
    <location>
        <begin position="970"/>
        <end position="1022"/>
    </location>
</feature>
<evidence type="ECO:0000256" key="7">
    <source>
        <dbReference type="ARBA" id="ARBA00022741"/>
    </source>
</evidence>
<sequence length="1541" mass="172568">MADDVITLLVTRIESLPQDTQQVLKLAACIGNRFNLKTLSVVYDHDYESTTQALWPSLSDGLLIPLDEHYQMAEANAQGLTWYQFVHDRVQQAAYSLVLPGQRKTLHLQIGQLLRRSTPENELDEHIFEIANHLNMAKEIITQPDQRILLAELNLRAGLKARQSAACEGSAEYFQHGLELLPEDCWSSHYRTSLAIHTAAAESAFGRSDFVRMESLIEQILSHTHSLQDQLKIHELRIQAETACNRFDQALKIALEVLSLLGIQLPESPGRLRIYLTLSKTQWQLGKYSETQLLEAPEISNPQIKAALPILTSMFGIVKFSSSSLRPLVIAKQVELTLKHGLMPCAAQSFAGYGGMLCGYYGEIDKGYALGQLALKLDQQLPSKTSHHKTLFLHYTYVAHWKQPLTETLEPLLQGHHLALDCGDVEWGAYALATYIQYYFFLAPRLDILKQTLTEYLHQIRLTRQKQSEEYSLFTLQTIDNLLGNCKPASRLEGEYYRESEMLQQHKANNHKTAICLHYFYKAILHYLFAEYTEAASVCRKGLGYLSNISGTYTAPYFLYLSALTEIALLTEQPLPGRLTSRRKIRGILKQLERLAGFSPQNHKHHVLLIKAELCRITGKRALAMAYYENAITSAEKTSFILDRALCNELTGRFYIEWGKPTLATANLQAAWNIYMAWGAASKCDQMIRYYNHNFAEQSDLITAVQADYAQEQQTREFSNQNLDITSVLKAAHTIADEIVLERILDRLITLAMESAGAQRSVLMLNRGSEMIVAADTDMDGQQRIRAGTPVSGAGTDLPLALVHYVSRTQRSVVIDSTAEDQLFLQDNYLRHKPPCSILCLPILYHGELTAVLYLENSEARGVFTPERVETLKVLAAQAAISIETAKLYRSLEQSEREYRSLVENAIEGIFRISPLGEIISVNPALITLLGYDPQKTSINAISDISGQCFCDSGHLHSILTLLETEPRVTDFETLCRQKNGNRIHVSISARKVVDDRHNLIYYEGTVADISARKAREQAEQDRFKAEIARQKAEAETVAKSQFLATMSHEIRTPMNGVLGMAQLLLRGELTYRQRSQVEAIYHSGQSLLDILNSVLDFSKLEAGKMEFSSTPLSLRNALTDLAGLLRPLADEKGLTLEIDLAKDLPEQVMGDAQALHQILLNLCSNAIKFTSHGTVRIGAKPIQFSGDDLWVRFEVEDSGIGIPPQASDRIFQHFSQADSSITRHYCGTGLGLAICKKLVEQLGGEIGYTSNPGHGTLFWFQLNYPLQTDRTPQPLPTGTIMLSAQRILLVEDTPINQDVTVGLLAQDHHQVDVTADGYRAIELLLENTYDLILMDIHLPGMDGMQTTRQIRRLPDQTKASIPIIALTASVTDEEIARYYQSGMNDVIGKPLLYSTLRETMERTLGDGHSASDKPANPAPQANIELLNQTLLSEHINHLGHHQFKQLMQKYYDQADELLMKLEQAIAGSNRNEAGKLAHKLIGASGNFGLTGVRHALSRLEADIHSAPLSALVLHTDQTRQLYLQSRELLEQQLAAMIIEA</sequence>
<dbReference type="PROSITE" id="PS50110">
    <property type="entry name" value="RESPONSE_REGULATORY"/>
    <property type="match status" value="1"/>
</dbReference>
<dbReference type="SMART" id="SM00448">
    <property type="entry name" value="REC"/>
    <property type="match status" value="1"/>
</dbReference>
<evidence type="ECO:0000259" key="19">
    <source>
        <dbReference type="PROSITE" id="PS50894"/>
    </source>
</evidence>
<dbReference type="InterPro" id="IPR011006">
    <property type="entry name" value="CheY-like_superfamily"/>
</dbReference>
<feature type="modified residue" description="4-aspartylphosphate" evidence="14">
    <location>
        <position position="1336"/>
    </location>
</feature>
<dbReference type="SUPFAM" id="SSF55781">
    <property type="entry name" value="GAF domain-like"/>
    <property type="match status" value="1"/>
</dbReference>
<dbReference type="CDD" id="cd00130">
    <property type="entry name" value="PAS"/>
    <property type="match status" value="1"/>
</dbReference>
<dbReference type="GO" id="GO:0005886">
    <property type="term" value="C:plasma membrane"/>
    <property type="evidence" value="ECO:0007669"/>
    <property type="project" value="UniProtKB-SubCell"/>
</dbReference>
<evidence type="ECO:0000259" key="17">
    <source>
        <dbReference type="PROSITE" id="PS50112"/>
    </source>
</evidence>
<dbReference type="InterPro" id="IPR004358">
    <property type="entry name" value="Sig_transdc_His_kin-like_C"/>
</dbReference>
<keyword evidence="10" id="KW-1133">Transmembrane helix</keyword>
<dbReference type="InterPro" id="IPR036641">
    <property type="entry name" value="HPT_dom_sf"/>
</dbReference>
<dbReference type="PANTHER" id="PTHR45339:SF5">
    <property type="entry name" value="HISTIDINE KINASE"/>
    <property type="match status" value="1"/>
</dbReference>
<dbReference type="SUPFAM" id="SSF47384">
    <property type="entry name" value="Homodimeric domain of signal transducing histidine kinase"/>
    <property type="match status" value="1"/>
</dbReference>
<evidence type="ECO:0000256" key="3">
    <source>
        <dbReference type="ARBA" id="ARBA00012438"/>
    </source>
</evidence>
<dbReference type="PROSITE" id="PS50109">
    <property type="entry name" value="HIS_KIN"/>
    <property type="match status" value="1"/>
</dbReference>
<dbReference type="PANTHER" id="PTHR45339">
    <property type="entry name" value="HYBRID SIGNAL TRANSDUCTION HISTIDINE KINASE J"/>
    <property type="match status" value="1"/>
</dbReference>
<dbReference type="Pfam" id="PF01627">
    <property type="entry name" value="Hpt"/>
    <property type="match status" value="1"/>
</dbReference>
<reference evidence="20 21" key="1">
    <citation type="submission" date="2017-11" db="EMBL/GenBank/DDBJ databases">
        <title>Genome-resolved metagenomics identifies genetic mobility, metabolic interactions, and unexpected diversity in perchlorate-reducing communities.</title>
        <authorList>
            <person name="Barnum T.P."/>
            <person name="Figueroa I.A."/>
            <person name="Carlstrom C.I."/>
            <person name="Lucas L.N."/>
            <person name="Engelbrektson A.L."/>
            <person name="Coates J.D."/>
        </authorList>
    </citation>
    <scope>NUCLEOTIDE SEQUENCE [LARGE SCALE GENOMIC DNA]</scope>
    <source>
        <strain evidence="20">BM301</strain>
    </source>
</reference>
<feature type="domain" description="PAS" evidence="17">
    <location>
        <begin position="895"/>
        <end position="936"/>
    </location>
</feature>
<dbReference type="Gene3D" id="3.30.565.10">
    <property type="entry name" value="Histidine kinase-like ATPase, C-terminal domain"/>
    <property type="match status" value="1"/>
</dbReference>
<feature type="domain" description="Response regulatory" evidence="16">
    <location>
        <begin position="1287"/>
        <end position="1405"/>
    </location>
</feature>
<accession>A0A2N6CV98</accession>
<evidence type="ECO:0000256" key="8">
    <source>
        <dbReference type="ARBA" id="ARBA00022777"/>
    </source>
</evidence>
<organism evidence="20 21">
    <name type="scientific">Sedimenticola selenatireducens</name>
    <dbReference type="NCBI Taxonomy" id="191960"/>
    <lineage>
        <taxon>Bacteria</taxon>
        <taxon>Pseudomonadati</taxon>
        <taxon>Pseudomonadota</taxon>
        <taxon>Gammaproteobacteria</taxon>
        <taxon>Chromatiales</taxon>
        <taxon>Sedimenticolaceae</taxon>
        <taxon>Sedimenticola</taxon>
    </lineage>
</organism>
<dbReference type="FunFam" id="3.30.565.10:FF:000010">
    <property type="entry name" value="Sensor histidine kinase RcsC"/>
    <property type="match status" value="1"/>
</dbReference>
<dbReference type="Pfam" id="PF02518">
    <property type="entry name" value="HATPase_c"/>
    <property type="match status" value="1"/>
</dbReference>
<dbReference type="InterPro" id="IPR003594">
    <property type="entry name" value="HATPase_dom"/>
</dbReference>
<comment type="catalytic activity">
    <reaction evidence="1">
        <text>ATP + protein L-histidine = ADP + protein N-phospho-L-histidine.</text>
        <dbReference type="EC" id="2.7.13.3"/>
    </reaction>
</comment>
<proteinExistence type="predicted"/>
<dbReference type="InterPro" id="IPR001789">
    <property type="entry name" value="Sig_transdc_resp-reg_receiver"/>
</dbReference>
<dbReference type="InterPro" id="IPR003661">
    <property type="entry name" value="HisK_dim/P_dom"/>
</dbReference>
<dbReference type="EC" id="2.7.13.3" evidence="3"/>
<evidence type="ECO:0000313" key="20">
    <source>
        <dbReference type="EMBL" id="PLX61093.1"/>
    </source>
</evidence>
<dbReference type="CDD" id="cd16922">
    <property type="entry name" value="HATPase_EvgS-ArcB-TorS-like"/>
    <property type="match status" value="1"/>
</dbReference>
<evidence type="ECO:0000256" key="10">
    <source>
        <dbReference type="ARBA" id="ARBA00022989"/>
    </source>
</evidence>
<dbReference type="SMART" id="SM00065">
    <property type="entry name" value="GAF"/>
    <property type="match status" value="1"/>
</dbReference>
<evidence type="ECO:0000256" key="11">
    <source>
        <dbReference type="ARBA" id="ARBA00023012"/>
    </source>
</evidence>
<dbReference type="GO" id="GO:0005524">
    <property type="term" value="F:ATP binding"/>
    <property type="evidence" value="ECO:0007669"/>
    <property type="project" value="UniProtKB-KW"/>
</dbReference>
<dbReference type="PROSITE" id="PS50894">
    <property type="entry name" value="HPT"/>
    <property type="match status" value="1"/>
</dbReference>
<evidence type="ECO:0000259" key="15">
    <source>
        <dbReference type="PROSITE" id="PS50109"/>
    </source>
</evidence>
<evidence type="ECO:0000313" key="21">
    <source>
        <dbReference type="Proteomes" id="UP000235015"/>
    </source>
</evidence>